<evidence type="ECO:0000259" key="9">
    <source>
        <dbReference type="Pfam" id="PF01979"/>
    </source>
</evidence>
<dbReference type="Gene3D" id="2.30.40.10">
    <property type="entry name" value="Urease, subunit C, domain 1"/>
    <property type="match status" value="1"/>
</dbReference>
<protein>
    <recommendedName>
        <fullName evidence="3 7">Guanine deaminase</fullName>
        <shortName evidence="8">Guanase</shortName>
        <ecNumber evidence="3 7">3.5.4.3</ecNumber>
    </recommendedName>
    <alternativeName>
        <fullName evidence="8">Guanine aminohydrolase</fullName>
    </alternativeName>
</protein>
<dbReference type="InterPro" id="IPR014311">
    <property type="entry name" value="Guanine_deaminase"/>
</dbReference>
<dbReference type="RefSeq" id="WP_224193294.1">
    <property type="nucleotide sequence ID" value="NZ_JAIRAU010000027.1"/>
</dbReference>
<evidence type="ECO:0000256" key="2">
    <source>
        <dbReference type="ARBA" id="ARBA00006745"/>
    </source>
</evidence>
<gene>
    <name evidence="10" type="primary">guaD</name>
    <name evidence="10" type="ORF">K7C98_20015</name>
</gene>
<evidence type="ECO:0000256" key="1">
    <source>
        <dbReference type="ARBA" id="ARBA00004984"/>
    </source>
</evidence>
<comment type="pathway">
    <text evidence="1 8">Purine metabolism; guanine degradation; xanthine from guanine: step 1/1.</text>
</comment>
<organism evidence="10 11">
    <name type="scientific">Nannocystis pusilla</name>
    <dbReference type="NCBI Taxonomy" id="889268"/>
    <lineage>
        <taxon>Bacteria</taxon>
        <taxon>Pseudomonadati</taxon>
        <taxon>Myxococcota</taxon>
        <taxon>Polyangia</taxon>
        <taxon>Nannocystales</taxon>
        <taxon>Nannocystaceae</taxon>
        <taxon>Nannocystis</taxon>
    </lineage>
</organism>
<evidence type="ECO:0000256" key="7">
    <source>
        <dbReference type="NCBIfam" id="TIGR02967"/>
    </source>
</evidence>
<evidence type="ECO:0000313" key="10">
    <source>
        <dbReference type="EMBL" id="MBZ5711532.1"/>
    </source>
</evidence>
<dbReference type="SUPFAM" id="SSF51338">
    <property type="entry name" value="Composite domain of metallo-dependent hydrolases"/>
    <property type="match status" value="1"/>
</dbReference>
<dbReference type="InterPro" id="IPR006680">
    <property type="entry name" value="Amidohydro-rel"/>
</dbReference>
<dbReference type="GO" id="GO:0008892">
    <property type="term" value="F:guanine deaminase activity"/>
    <property type="evidence" value="ECO:0007669"/>
    <property type="project" value="UniProtKB-EC"/>
</dbReference>
<dbReference type="InterPro" id="IPR051607">
    <property type="entry name" value="Metallo-dep_hydrolases"/>
</dbReference>
<accession>A0ABS7TTH3</accession>
<comment type="cofactor">
    <cofactor evidence="8">
        <name>Zn(2+)</name>
        <dbReference type="ChEBI" id="CHEBI:29105"/>
    </cofactor>
    <text evidence="8">Binds 1 zinc ion per subunit.</text>
</comment>
<dbReference type="PANTHER" id="PTHR11271">
    <property type="entry name" value="GUANINE DEAMINASE"/>
    <property type="match status" value="1"/>
</dbReference>
<dbReference type="SUPFAM" id="SSF51556">
    <property type="entry name" value="Metallo-dependent hydrolases"/>
    <property type="match status" value="1"/>
</dbReference>
<evidence type="ECO:0000256" key="8">
    <source>
        <dbReference type="RuleBase" id="RU366009"/>
    </source>
</evidence>
<reference evidence="10" key="1">
    <citation type="submission" date="2021-08" db="EMBL/GenBank/DDBJ databases">
        <authorList>
            <person name="Stevens D.C."/>
        </authorList>
    </citation>
    <scope>NUCLEOTIDE SEQUENCE</scope>
    <source>
        <strain evidence="10">DSM 53165</strain>
    </source>
</reference>
<keyword evidence="6 8" id="KW-0862">Zinc</keyword>
<dbReference type="InterPro" id="IPR011059">
    <property type="entry name" value="Metal-dep_hydrolase_composite"/>
</dbReference>
<dbReference type="InterPro" id="IPR032466">
    <property type="entry name" value="Metal_Hydrolase"/>
</dbReference>
<comment type="caution">
    <text evidence="10">The sequence shown here is derived from an EMBL/GenBank/DDBJ whole genome shotgun (WGS) entry which is preliminary data.</text>
</comment>
<dbReference type="Gene3D" id="3.20.20.140">
    <property type="entry name" value="Metal-dependent hydrolases"/>
    <property type="match status" value="1"/>
</dbReference>
<name>A0ABS7TTH3_9BACT</name>
<dbReference type="PANTHER" id="PTHR11271:SF6">
    <property type="entry name" value="GUANINE DEAMINASE"/>
    <property type="match status" value="1"/>
</dbReference>
<dbReference type="NCBIfam" id="TIGR02967">
    <property type="entry name" value="guan_deamin"/>
    <property type="match status" value="1"/>
</dbReference>
<comment type="catalytic activity">
    <reaction evidence="8">
        <text>guanine + H2O + H(+) = xanthine + NH4(+)</text>
        <dbReference type="Rhea" id="RHEA:14665"/>
        <dbReference type="ChEBI" id="CHEBI:15377"/>
        <dbReference type="ChEBI" id="CHEBI:15378"/>
        <dbReference type="ChEBI" id="CHEBI:16235"/>
        <dbReference type="ChEBI" id="CHEBI:17712"/>
        <dbReference type="ChEBI" id="CHEBI:28938"/>
        <dbReference type="EC" id="3.5.4.3"/>
    </reaction>
</comment>
<evidence type="ECO:0000313" key="11">
    <source>
        <dbReference type="Proteomes" id="UP001139031"/>
    </source>
</evidence>
<dbReference type="EMBL" id="JAIRAU010000027">
    <property type="protein sequence ID" value="MBZ5711532.1"/>
    <property type="molecule type" value="Genomic_DNA"/>
</dbReference>
<evidence type="ECO:0000256" key="3">
    <source>
        <dbReference type="ARBA" id="ARBA00012781"/>
    </source>
</evidence>
<dbReference type="EC" id="3.5.4.3" evidence="3 7"/>
<feature type="domain" description="Amidohydrolase-related" evidence="9">
    <location>
        <begin position="52"/>
        <end position="382"/>
    </location>
</feature>
<sequence length="415" mass="44088">MLRGRLLCPDPARPKIERIADGLLTIGDDGRITAVGPAPDDCALPESYPGAVILPGFVDAHVHFPQTRVIGSASGPLLRWLERSVFPEELRFQSVRYAAVVAWEFCEALVRHGTTCAAIYGSSHEAATDVLFQELDRRGLRALVGMTLMDRGAPPGLLVGADEAIAACERLVDRWHGHDGRLGFCVTPRFALSCTPELLRRAGRLADARGLYVQTHLSENTDELRHTAAAFPAARDYLEVYESHGLAGPRSLFAHCIHLSDGEWDRVAAAGSAVAHCPDSNFFLGSGCMRLRSASERCVRVGLGTDVGAGRSFSLRQVIASAYDASLIAGAPTTAEELLWLATRGGACALGMTAGLGCLRPGFEADLAVIDAPEIAGAEGLFDALAFRRDAAPARAVFVRGALLRGAVAAGPEVV</sequence>
<evidence type="ECO:0000256" key="4">
    <source>
        <dbReference type="ARBA" id="ARBA00022723"/>
    </source>
</evidence>
<comment type="function">
    <text evidence="8">Catalyzes the hydrolytic deamination of guanine, producing xanthine and ammonia.</text>
</comment>
<evidence type="ECO:0000256" key="5">
    <source>
        <dbReference type="ARBA" id="ARBA00022801"/>
    </source>
</evidence>
<dbReference type="Pfam" id="PF01979">
    <property type="entry name" value="Amidohydro_1"/>
    <property type="match status" value="1"/>
</dbReference>
<proteinExistence type="inferred from homology"/>
<keyword evidence="11" id="KW-1185">Reference proteome</keyword>
<dbReference type="NCBIfam" id="NF006679">
    <property type="entry name" value="PRK09228.1"/>
    <property type="match status" value="1"/>
</dbReference>
<keyword evidence="5 8" id="KW-0378">Hydrolase</keyword>
<dbReference type="Proteomes" id="UP001139031">
    <property type="component" value="Unassembled WGS sequence"/>
</dbReference>
<evidence type="ECO:0000256" key="6">
    <source>
        <dbReference type="ARBA" id="ARBA00022833"/>
    </source>
</evidence>
<comment type="similarity">
    <text evidence="2 8">Belongs to the metallo-dependent hydrolases superfamily. ATZ/TRZ family.</text>
</comment>
<keyword evidence="4 8" id="KW-0479">Metal-binding</keyword>